<accession>A0A9W9YAP8</accession>
<comment type="caution">
    <text evidence="2">The sequence shown here is derived from an EMBL/GenBank/DDBJ whole genome shotgun (WGS) entry which is preliminary data.</text>
</comment>
<gene>
    <name evidence="2" type="ORF">OS493_022216</name>
</gene>
<dbReference type="EMBL" id="MU827792">
    <property type="protein sequence ID" value="KAJ7330601.1"/>
    <property type="molecule type" value="Genomic_DNA"/>
</dbReference>
<keyword evidence="3" id="KW-1185">Reference proteome</keyword>
<dbReference type="Proteomes" id="UP001163046">
    <property type="component" value="Unassembled WGS sequence"/>
</dbReference>
<reference evidence="2" key="1">
    <citation type="submission" date="2023-01" db="EMBL/GenBank/DDBJ databases">
        <title>Genome assembly of the deep-sea coral Lophelia pertusa.</title>
        <authorList>
            <person name="Herrera S."/>
            <person name="Cordes E."/>
        </authorList>
    </citation>
    <scope>NUCLEOTIDE SEQUENCE</scope>
    <source>
        <strain evidence="2">USNM1676648</strain>
        <tissue evidence="2">Polyp</tissue>
    </source>
</reference>
<sequence length="573" mass="64794">MAAGEFQIQRENQGSDLVATKREENVLETREPIKHEQNLVRFQNNTASFYEIRRNDQKSGNQSLVTDSAGDVDEYRTRDNGKRRRFRTASTVVSLCEIENAGMKAPLPPQGLQSDVLQSITASWNEFHRKDHESSCNDHTHKEQVIYNGGHGPSGKARRRKFNPASVVSFETKQAGVKMPFPPRRKQTDVFQSNTSCGEFQSKDLQSSSIYTQKLVTCDGLNESSNIERRRKVNPASVVNFESEEAGHKTPFPARRVRIESKVFQNYTTHEEQVVYHAGLGRRRRFKPVLTVSCDTEQAGLKVPFPPRRVQSDVFQNHTASGKDSHAEQVMYHAENGPSVGFGRRRRFEPASPVSCDTEQAGLKVPFPPRRVQSDVFKGNAASWKEFHSNDQELCCIQNQGKQLMCNGENWSSTGLGRRRRFKPASPVSCDTEQARLKVPFPPRRVQSDVFQGNAASWKEFHSNDQELCCIQNQEKQLMCDGENGPCDIGRNMLNSAASTFSSVETERPQLPFAPSHDRPIYMLHSSGRKQRVAVCHDTEAAALLKERVQARVMMKRFGDLNTSYIDKPSNLK</sequence>
<dbReference type="AlphaFoldDB" id="A0A9W9YAP8"/>
<evidence type="ECO:0000256" key="1">
    <source>
        <dbReference type="SAM" id="MobiDB-lite"/>
    </source>
</evidence>
<feature type="region of interest" description="Disordered" evidence="1">
    <location>
        <begin position="53"/>
        <end position="84"/>
    </location>
</feature>
<organism evidence="2 3">
    <name type="scientific">Desmophyllum pertusum</name>
    <dbReference type="NCBI Taxonomy" id="174260"/>
    <lineage>
        <taxon>Eukaryota</taxon>
        <taxon>Metazoa</taxon>
        <taxon>Cnidaria</taxon>
        <taxon>Anthozoa</taxon>
        <taxon>Hexacorallia</taxon>
        <taxon>Scleractinia</taxon>
        <taxon>Caryophylliina</taxon>
        <taxon>Caryophylliidae</taxon>
        <taxon>Desmophyllum</taxon>
    </lineage>
</organism>
<proteinExistence type="predicted"/>
<name>A0A9W9YAP8_9CNID</name>
<evidence type="ECO:0000313" key="2">
    <source>
        <dbReference type="EMBL" id="KAJ7330601.1"/>
    </source>
</evidence>
<evidence type="ECO:0000313" key="3">
    <source>
        <dbReference type="Proteomes" id="UP001163046"/>
    </source>
</evidence>
<protein>
    <submittedName>
        <fullName evidence="2">Uncharacterized protein</fullName>
    </submittedName>
</protein>